<feature type="transmembrane region" description="Helical" evidence="8">
    <location>
        <begin position="107"/>
        <end position="126"/>
    </location>
</feature>
<keyword evidence="6 8" id="KW-0472">Membrane</keyword>
<organism evidence="10 11">
    <name type="scientific">Boudabousia liubingyangii</name>
    <dbReference type="NCBI Taxonomy" id="1921764"/>
    <lineage>
        <taxon>Bacteria</taxon>
        <taxon>Bacillati</taxon>
        <taxon>Actinomycetota</taxon>
        <taxon>Actinomycetes</taxon>
        <taxon>Actinomycetales</taxon>
        <taxon>Actinomycetaceae</taxon>
        <taxon>Boudabousia</taxon>
    </lineage>
</organism>
<feature type="transmembrane region" description="Helical" evidence="8">
    <location>
        <begin position="22"/>
        <end position="42"/>
    </location>
</feature>
<protein>
    <recommendedName>
        <fullName evidence="9">Glycine transporter domain-containing protein</fullName>
    </recommendedName>
</protein>
<feature type="transmembrane region" description="Helical" evidence="8">
    <location>
        <begin position="49"/>
        <end position="71"/>
    </location>
</feature>
<feature type="compositionally biased region" description="Low complexity" evidence="7">
    <location>
        <begin position="269"/>
        <end position="279"/>
    </location>
</feature>
<dbReference type="PANTHER" id="PTHR30506">
    <property type="entry name" value="INNER MEMBRANE PROTEIN"/>
    <property type="match status" value="1"/>
</dbReference>
<dbReference type="AlphaFoldDB" id="A0A1Q5PPX4"/>
<feature type="transmembrane region" description="Helical" evidence="8">
    <location>
        <begin position="83"/>
        <end position="100"/>
    </location>
</feature>
<gene>
    <name evidence="10" type="ORF">BSR29_00425</name>
</gene>
<name>A0A1Q5PPX4_9ACTO</name>
<feature type="transmembrane region" description="Helical" evidence="8">
    <location>
        <begin position="168"/>
        <end position="186"/>
    </location>
</feature>
<evidence type="ECO:0000256" key="8">
    <source>
        <dbReference type="SAM" id="Phobius"/>
    </source>
</evidence>
<dbReference type="GO" id="GO:0005886">
    <property type="term" value="C:plasma membrane"/>
    <property type="evidence" value="ECO:0007669"/>
    <property type="project" value="UniProtKB-SubCell"/>
</dbReference>
<evidence type="ECO:0000256" key="3">
    <source>
        <dbReference type="ARBA" id="ARBA00022475"/>
    </source>
</evidence>
<dbReference type="InterPro" id="IPR005115">
    <property type="entry name" value="Gly_transporter"/>
</dbReference>
<keyword evidence="4 8" id="KW-0812">Transmembrane</keyword>
<dbReference type="STRING" id="1921764.BSR28_02050"/>
<evidence type="ECO:0000259" key="9">
    <source>
        <dbReference type="Pfam" id="PF03458"/>
    </source>
</evidence>
<keyword evidence="3" id="KW-1003">Cell membrane</keyword>
<keyword evidence="5 8" id="KW-1133">Transmembrane helix</keyword>
<comment type="caution">
    <text evidence="10">The sequence shown here is derived from an EMBL/GenBank/DDBJ whole genome shotgun (WGS) entry which is preliminary data.</text>
</comment>
<dbReference type="PANTHER" id="PTHR30506:SF3">
    <property type="entry name" value="UPF0126 INNER MEMBRANE PROTEIN YADS-RELATED"/>
    <property type="match status" value="1"/>
</dbReference>
<feature type="region of interest" description="Disordered" evidence="7">
    <location>
        <begin position="269"/>
        <end position="311"/>
    </location>
</feature>
<evidence type="ECO:0000313" key="10">
    <source>
        <dbReference type="EMBL" id="OKL49465.1"/>
    </source>
</evidence>
<evidence type="ECO:0000256" key="4">
    <source>
        <dbReference type="ARBA" id="ARBA00022692"/>
    </source>
</evidence>
<evidence type="ECO:0000256" key="6">
    <source>
        <dbReference type="ARBA" id="ARBA00023136"/>
    </source>
</evidence>
<evidence type="ECO:0000313" key="11">
    <source>
        <dbReference type="Proteomes" id="UP000186785"/>
    </source>
</evidence>
<feature type="domain" description="Glycine transporter" evidence="9">
    <location>
        <begin position="111"/>
        <end position="185"/>
    </location>
</feature>
<comment type="similarity">
    <text evidence="2">Belongs to the UPF0126 family.</text>
</comment>
<dbReference type="Proteomes" id="UP000186785">
    <property type="component" value="Unassembled WGS sequence"/>
</dbReference>
<feature type="transmembrane region" description="Helical" evidence="8">
    <location>
        <begin position="138"/>
        <end position="156"/>
    </location>
</feature>
<accession>A0A1Q5PPX4</accession>
<dbReference type="EMBL" id="MQSV01000001">
    <property type="protein sequence ID" value="OKL49465.1"/>
    <property type="molecule type" value="Genomic_DNA"/>
</dbReference>
<keyword evidence="11" id="KW-1185">Reference proteome</keyword>
<proteinExistence type="inferred from homology"/>
<evidence type="ECO:0000256" key="5">
    <source>
        <dbReference type="ARBA" id="ARBA00022989"/>
    </source>
</evidence>
<evidence type="ECO:0000256" key="1">
    <source>
        <dbReference type="ARBA" id="ARBA00004651"/>
    </source>
</evidence>
<evidence type="ECO:0000256" key="7">
    <source>
        <dbReference type="SAM" id="MobiDB-lite"/>
    </source>
</evidence>
<reference evidence="10 11" key="1">
    <citation type="submission" date="2016-11" db="EMBL/GenBank/DDBJ databases">
        <title>Actinomyces gypaetusis sp. nov. isolated from the vulture Gypaetus barbatus in Qinghai Tibet Plateau China.</title>
        <authorList>
            <person name="Meng X."/>
        </authorList>
    </citation>
    <scope>NUCLEOTIDE SEQUENCE [LARGE SCALE GENOMIC DNA]</scope>
    <source>
        <strain evidence="10 11">VUL4_2</strain>
    </source>
</reference>
<dbReference type="RefSeq" id="WP_073708355.1">
    <property type="nucleotide sequence ID" value="NZ_MQSU01000001.1"/>
</dbReference>
<feature type="domain" description="Glycine transporter" evidence="9">
    <location>
        <begin position="25"/>
        <end position="98"/>
    </location>
</feature>
<dbReference type="OrthoDB" id="9791874at2"/>
<sequence>MLSTLYSTSWGSENINISLEQAFRALDLIGVFLNGIIGGRIARAKRFDAVGFIVLAIMSAMGGGIIRDVMLDAGPPFAITDPYYLYTAIAGATVALMFRFDSKWSNRFITVADGIVLGVWSATGVIKAMNLGFQPMPALLMGMLTAIGGGMIRDIAAGSVPMVFGGNYLYATPAAISSLTTLGFWYMGEQRLGMAASTVVGASITVLAQWRKWTLPQANDWTLTVTATQLKRMLKRQREVTIEQAIEQAVTAATEAATTAATEAASEAAAEAIAEAAENAAREAATESLTHSTAQALDGAKLEPPQTPPNS</sequence>
<evidence type="ECO:0000256" key="2">
    <source>
        <dbReference type="ARBA" id="ARBA00008193"/>
    </source>
</evidence>
<dbReference type="Pfam" id="PF03458">
    <property type="entry name" value="Gly_transporter"/>
    <property type="match status" value="2"/>
</dbReference>
<comment type="subcellular location">
    <subcellularLocation>
        <location evidence="1">Cell membrane</location>
        <topology evidence="1">Multi-pass membrane protein</topology>
    </subcellularLocation>
</comment>